<evidence type="ECO:0000256" key="2">
    <source>
        <dbReference type="SAM" id="MobiDB-lite"/>
    </source>
</evidence>
<dbReference type="PANTHER" id="PTHR32470:SF2">
    <property type="entry name" value="NADH DEHYDROGENASE [UBIQUINONE] 1 ALPHA SUBCOMPLEX ASSEMBLY FACTOR 2"/>
    <property type="match status" value="1"/>
</dbReference>
<comment type="similarity">
    <text evidence="1">Belongs to the complex I NDUFA12 subunit family.</text>
</comment>
<dbReference type="OrthoDB" id="10255576at2759"/>
<dbReference type="GO" id="GO:0032981">
    <property type="term" value="P:mitochondrial respiratory chain complex I assembly"/>
    <property type="evidence" value="ECO:0007669"/>
    <property type="project" value="TreeGrafter"/>
</dbReference>
<dbReference type="GO" id="GO:0005739">
    <property type="term" value="C:mitochondrion"/>
    <property type="evidence" value="ECO:0007669"/>
    <property type="project" value="TreeGrafter"/>
</dbReference>
<dbReference type="InterPro" id="IPR052618">
    <property type="entry name" value="ComplexI_NDUFA12"/>
</dbReference>
<dbReference type="Pfam" id="PF05071">
    <property type="entry name" value="NDUFA12"/>
    <property type="match status" value="1"/>
</dbReference>
<dbReference type="Proteomes" id="UP000807342">
    <property type="component" value="Unassembled WGS sequence"/>
</dbReference>
<protein>
    <recommendedName>
        <fullName evidence="5">NADH dehydrogenase [ubiquinone] 1 alpha subcomplex subunit</fullName>
    </recommendedName>
</protein>
<keyword evidence="4" id="KW-1185">Reference proteome</keyword>
<evidence type="ECO:0000313" key="3">
    <source>
        <dbReference type="EMBL" id="KAF9442967.1"/>
    </source>
</evidence>
<dbReference type="PANTHER" id="PTHR32470">
    <property type="entry name" value="ADH DEHYDROGENASE [UBIQUINONE] 1 ALPHA SUBCOMPLEX ASSEMBLY FACTOR 2"/>
    <property type="match status" value="1"/>
</dbReference>
<dbReference type="EMBL" id="MU151538">
    <property type="protein sequence ID" value="KAF9442967.1"/>
    <property type="molecule type" value="Genomic_DNA"/>
</dbReference>
<comment type="caution">
    <text evidence="3">The sequence shown here is derived from an EMBL/GenBank/DDBJ whole genome shotgun (WGS) entry which is preliminary data.</text>
</comment>
<sequence length="173" mass="20153">MSLLRRIFNLIRSPTRYVGRDLQGNRFYEHPGISDDLRTKRTVQYRNPEDVWNYIGGGKRLPVQWSMWLSHTRRHPPTVEELHQDLERQQRVLANAAVLEARDQAEREARLRIEQSVKEETANRVQIERPLVYSESSHSTSTHEMAKPSSPTEALPQPSDETASWSPKTLRRG</sequence>
<evidence type="ECO:0000256" key="1">
    <source>
        <dbReference type="ARBA" id="ARBA00007355"/>
    </source>
</evidence>
<evidence type="ECO:0000313" key="4">
    <source>
        <dbReference type="Proteomes" id="UP000807342"/>
    </source>
</evidence>
<feature type="region of interest" description="Disordered" evidence="2">
    <location>
        <begin position="128"/>
        <end position="173"/>
    </location>
</feature>
<accession>A0A9P5X294</accession>
<evidence type="ECO:0008006" key="5">
    <source>
        <dbReference type="Google" id="ProtNLM"/>
    </source>
</evidence>
<organism evidence="3 4">
    <name type="scientific">Macrolepiota fuliginosa MF-IS2</name>
    <dbReference type="NCBI Taxonomy" id="1400762"/>
    <lineage>
        <taxon>Eukaryota</taxon>
        <taxon>Fungi</taxon>
        <taxon>Dikarya</taxon>
        <taxon>Basidiomycota</taxon>
        <taxon>Agaricomycotina</taxon>
        <taxon>Agaricomycetes</taxon>
        <taxon>Agaricomycetidae</taxon>
        <taxon>Agaricales</taxon>
        <taxon>Agaricineae</taxon>
        <taxon>Agaricaceae</taxon>
        <taxon>Macrolepiota</taxon>
    </lineage>
</organism>
<dbReference type="GO" id="GO:0045271">
    <property type="term" value="C:respiratory chain complex I"/>
    <property type="evidence" value="ECO:0007669"/>
    <property type="project" value="InterPro"/>
</dbReference>
<name>A0A9P5X294_9AGAR</name>
<proteinExistence type="inferred from homology"/>
<dbReference type="AlphaFoldDB" id="A0A9P5X294"/>
<dbReference type="InterPro" id="IPR007763">
    <property type="entry name" value="NDUFA12"/>
</dbReference>
<reference evidence="3" key="1">
    <citation type="submission" date="2020-11" db="EMBL/GenBank/DDBJ databases">
        <authorList>
            <consortium name="DOE Joint Genome Institute"/>
            <person name="Ahrendt S."/>
            <person name="Riley R."/>
            <person name="Andreopoulos W."/>
            <person name="Labutti K."/>
            <person name="Pangilinan J."/>
            <person name="Ruiz-Duenas F.J."/>
            <person name="Barrasa J.M."/>
            <person name="Sanchez-Garcia M."/>
            <person name="Camarero S."/>
            <person name="Miyauchi S."/>
            <person name="Serrano A."/>
            <person name="Linde D."/>
            <person name="Babiker R."/>
            <person name="Drula E."/>
            <person name="Ayuso-Fernandez I."/>
            <person name="Pacheco R."/>
            <person name="Padilla G."/>
            <person name="Ferreira P."/>
            <person name="Barriuso J."/>
            <person name="Kellner H."/>
            <person name="Castanera R."/>
            <person name="Alfaro M."/>
            <person name="Ramirez L."/>
            <person name="Pisabarro A.G."/>
            <person name="Kuo A."/>
            <person name="Tritt A."/>
            <person name="Lipzen A."/>
            <person name="He G."/>
            <person name="Yan M."/>
            <person name="Ng V."/>
            <person name="Cullen D."/>
            <person name="Martin F."/>
            <person name="Rosso M.-N."/>
            <person name="Henrissat B."/>
            <person name="Hibbett D."/>
            <person name="Martinez A.T."/>
            <person name="Grigoriev I.V."/>
        </authorList>
    </citation>
    <scope>NUCLEOTIDE SEQUENCE</scope>
    <source>
        <strain evidence="3">MF-IS2</strain>
    </source>
</reference>
<gene>
    <name evidence="3" type="ORF">P691DRAFT_764717</name>
</gene>
<feature type="compositionally biased region" description="Low complexity" evidence="2">
    <location>
        <begin position="134"/>
        <end position="143"/>
    </location>
</feature>